<dbReference type="Proteomes" id="UP000002943">
    <property type="component" value="Unassembled WGS sequence"/>
</dbReference>
<proteinExistence type="predicted"/>
<sequence length="66" mass="7675">MKKLMLLFLFTSTAASQYYKPFIGNKDINTYPDIAVINSTQYFISGRVSFRTCYDRNFHIGIDIPK</sequence>
<dbReference type="AlphaFoldDB" id="E3BQ05"/>
<protein>
    <submittedName>
        <fullName evidence="1">Uncharacterized protein</fullName>
    </submittedName>
</protein>
<dbReference type="EMBL" id="AEIU01000112">
    <property type="protein sequence ID" value="EFP94810.1"/>
    <property type="molecule type" value="Genomic_DNA"/>
</dbReference>
<keyword evidence="2" id="KW-1185">Reference proteome</keyword>
<evidence type="ECO:0000313" key="1">
    <source>
        <dbReference type="EMBL" id="EFP94810.1"/>
    </source>
</evidence>
<gene>
    <name evidence="1" type="ORF">VIBC2010_16719</name>
</gene>
<dbReference type="RefSeq" id="WP_009603267.1">
    <property type="nucleotide sequence ID" value="NZ_AEIU01000112.1"/>
</dbReference>
<accession>E3BQ05</accession>
<reference evidence="1 2" key="1">
    <citation type="journal article" date="2012" name="Int. J. Syst. Evol. Microbiol.">
        <title>Vibrio caribbeanicus sp. nov., isolated from the marine sponge Scleritoderma cyanea.</title>
        <authorList>
            <person name="Hoffmann M."/>
            <person name="Monday S.R."/>
            <person name="Allard M.W."/>
            <person name="Strain E.A."/>
            <person name="Whittaker P."/>
            <person name="Naum M."/>
            <person name="McCarthy P.J."/>
            <person name="Lopez J.V."/>
            <person name="Fischer M."/>
            <person name="Brown E.W."/>
        </authorList>
    </citation>
    <scope>NUCLEOTIDE SEQUENCE [LARGE SCALE GENOMIC DNA]</scope>
    <source>
        <strain evidence="1 2">ATCC BAA-2122</strain>
    </source>
</reference>
<organism evidence="1 2">
    <name type="scientific">Vibrio caribbeanicus ATCC BAA-2122</name>
    <dbReference type="NCBI Taxonomy" id="796620"/>
    <lineage>
        <taxon>Bacteria</taxon>
        <taxon>Pseudomonadati</taxon>
        <taxon>Pseudomonadota</taxon>
        <taxon>Gammaproteobacteria</taxon>
        <taxon>Vibrionales</taxon>
        <taxon>Vibrionaceae</taxon>
        <taxon>Vibrio</taxon>
    </lineage>
</organism>
<name>E3BQ05_9VIBR</name>
<evidence type="ECO:0000313" key="2">
    <source>
        <dbReference type="Proteomes" id="UP000002943"/>
    </source>
</evidence>
<comment type="caution">
    <text evidence="1">The sequence shown here is derived from an EMBL/GenBank/DDBJ whole genome shotgun (WGS) entry which is preliminary data.</text>
</comment>
<dbReference type="STRING" id="796620.VIBC2010_16719"/>